<dbReference type="EMBL" id="JAPDFR010000003">
    <property type="protein sequence ID" value="KAK0387910.1"/>
    <property type="molecule type" value="Genomic_DNA"/>
</dbReference>
<proteinExistence type="predicted"/>
<gene>
    <name evidence="5" type="ORF">NLU13_4155</name>
</gene>
<dbReference type="InterPro" id="IPR039781">
    <property type="entry name" value="Rad21/Rec8-like"/>
</dbReference>
<dbReference type="Pfam" id="PF04825">
    <property type="entry name" value="Rad21_Rec8_N"/>
    <property type="match status" value="1"/>
</dbReference>
<feature type="compositionally biased region" description="Basic and acidic residues" evidence="3">
    <location>
        <begin position="420"/>
        <end position="431"/>
    </location>
</feature>
<comment type="subcellular location">
    <subcellularLocation>
        <location evidence="1">Nucleus</location>
    </subcellularLocation>
</comment>
<sequence>MFYSHEILSNSQYGVATIWLVATVGKGANRKVTRKAIQEVNVPKACEIIIEPGAPLALRLQGNLLYGTTRVFAQQCGYVLADAEKTQSDMRTFFRIVQTSEVDPAAGKTRRQDIVLPDDPSFDPLAPLPSLDLLNSTDEPIYSYSQASGTKYSQFSPLDQSLADSTPRSQPSAGGIAMSSSSHSTGAYCLPSDLLHKDASNANCGLDFDPMADLNVFSDGQGDEVPVALRFDEFGNLIGIDEDENEPELPALPGLSSRPPTAGGPETPTRIQGSNTFATGNDDMMLFEEPPLADAEAFAVEKPAAASESLTTESIETGRAIARNKQASRRKAKPVMMLDEVDKISRDEFKNWSRDYIEHMEALRTQRKMPTTAEARKNALAFVIGNGVEDIGNDKKFGGVVHPLASYFAGYTLQSLLQGREPDSEPEMEQRGRKRSSQEALDYDEERGRHLKKGKGADDDAVRDLHDDNGDSLMLEDDTAPEVGMEPMSAMAERHSSSRMPWSRPGSAVPGSSIRGQSSAQKMTTAPSPLLGRHRIPSDFDRQSDSVVHLSDDVDHFHLVGRSSTPKSPTELLCDMQIGAGFEGPAALDNASQEFLGYMRDRIEETSTDHNLLEAGREHKHWVDFEDLADPATHSKAVAAQAFLHVLSLATKNVVDVQQDCGDGFTPFGPIRVGMTIKLAEDADSMNGAQIDE</sequence>
<evidence type="ECO:0000256" key="1">
    <source>
        <dbReference type="ARBA" id="ARBA00004123"/>
    </source>
</evidence>
<feature type="region of interest" description="Disordered" evidence="3">
    <location>
        <begin position="419"/>
        <end position="479"/>
    </location>
</feature>
<keyword evidence="6" id="KW-1185">Reference proteome</keyword>
<evidence type="ECO:0000256" key="3">
    <source>
        <dbReference type="SAM" id="MobiDB-lite"/>
    </source>
</evidence>
<dbReference type="GO" id="GO:0030892">
    <property type="term" value="C:mitotic cohesin complex"/>
    <property type="evidence" value="ECO:0007669"/>
    <property type="project" value="TreeGrafter"/>
</dbReference>
<organism evidence="5 6">
    <name type="scientific">Sarocladium strictum</name>
    <name type="common">Black bundle disease fungus</name>
    <name type="synonym">Acremonium strictum</name>
    <dbReference type="NCBI Taxonomy" id="5046"/>
    <lineage>
        <taxon>Eukaryota</taxon>
        <taxon>Fungi</taxon>
        <taxon>Dikarya</taxon>
        <taxon>Ascomycota</taxon>
        <taxon>Pezizomycotina</taxon>
        <taxon>Sordariomycetes</taxon>
        <taxon>Hypocreomycetidae</taxon>
        <taxon>Hypocreales</taxon>
        <taxon>Sarocladiaceae</taxon>
        <taxon>Sarocladium</taxon>
    </lineage>
</organism>
<dbReference type="CDD" id="cd21789">
    <property type="entry name" value="Rad21_Rec8_M_SpRec8p-like"/>
    <property type="match status" value="1"/>
</dbReference>
<dbReference type="Gene3D" id="1.10.10.580">
    <property type="entry name" value="Structural maintenance of chromosome 1. Chain E"/>
    <property type="match status" value="1"/>
</dbReference>
<evidence type="ECO:0000313" key="5">
    <source>
        <dbReference type="EMBL" id="KAK0387910.1"/>
    </source>
</evidence>
<feature type="region of interest" description="Disordered" evidence="3">
    <location>
        <begin position="157"/>
        <end position="181"/>
    </location>
</feature>
<protein>
    <recommendedName>
        <fullName evidence="4">Rad21/Rec8-like protein N-terminal domain-containing protein</fullName>
    </recommendedName>
</protein>
<accession>A0AA39GIC1</accession>
<feature type="compositionally biased region" description="Polar residues" evidence="3">
    <location>
        <begin position="514"/>
        <end position="527"/>
    </location>
</feature>
<dbReference type="InterPro" id="IPR036390">
    <property type="entry name" value="WH_DNA-bd_sf"/>
</dbReference>
<evidence type="ECO:0000259" key="4">
    <source>
        <dbReference type="Pfam" id="PF04825"/>
    </source>
</evidence>
<feature type="compositionally biased region" description="Basic and acidic residues" evidence="3">
    <location>
        <begin position="455"/>
        <end position="469"/>
    </location>
</feature>
<dbReference type="InterPro" id="IPR006910">
    <property type="entry name" value="Rad21_Rec8_N"/>
</dbReference>
<dbReference type="InterPro" id="IPR023093">
    <property type="entry name" value="ScpA-like_C"/>
</dbReference>
<dbReference type="GO" id="GO:0007064">
    <property type="term" value="P:mitotic sister chromatid cohesion"/>
    <property type="evidence" value="ECO:0007669"/>
    <property type="project" value="TreeGrafter"/>
</dbReference>
<evidence type="ECO:0000256" key="2">
    <source>
        <dbReference type="ARBA" id="ARBA00023242"/>
    </source>
</evidence>
<feature type="domain" description="Rad21/Rec8-like protein N-terminal" evidence="4">
    <location>
        <begin position="1"/>
        <end position="111"/>
    </location>
</feature>
<keyword evidence="2" id="KW-0539">Nucleus</keyword>
<reference evidence="5" key="1">
    <citation type="submission" date="2022-10" db="EMBL/GenBank/DDBJ databases">
        <title>Determination and structural analysis of whole genome sequence of Sarocladium strictum F4-1.</title>
        <authorList>
            <person name="Hu L."/>
            <person name="Jiang Y."/>
        </authorList>
    </citation>
    <scope>NUCLEOTIDE SEQUENCE</scope>
    <source>
        <strain evidence="5">F4-1</strain>
    </source>
</reference>
<dbReference type="SUPFAM" id="SSF46785">
    <property type="entry name" value="Winged helix' DNA-binding domain"/>
    <property type="match status" value="1"/>
</dbReference>
<feature type="region of interest" description="Disordered" evidence="3">
    <location>
        <begin position="243"/>
        <end position="275"/>
    </location>
</feature>
<dbReference type="AlphaFoldDB" id="A0AA39GIC1"/>
<dbReference type="PANTHER" id="PTHR12585">
    <property type="entry name" value="SCC1 / RAD21 FAMILY MEMBER"/>
    <property type="match status" value="1"/>
</dbReference>
<dbReference type="GO" id="GO:0003682">
    <property type="term" value="F:chromatin binding"/>
    <property type="evidence" value="ECO:0007669"/>
    <property type="project" value="TreeGrafter"/>
</dbReference>
<comment type="caution">
    <text evidence="5">The sequence shown here is derived from an EMBL/GenBank/DDBJ whole genome shotgun (WGS) entry which is preliminary data.</text>
</comment>
<name>A0AA39GIC1_SARSR</name>
<dbReference type="PANTHER" id="PTHR12585:SF70">
    <property type="entry name" value="RAD21_REC8 N TERMINAL DOMAIN PROTEIN (AFU_ORTHOLOGUE AFUA_6G02900)"/>
    <property type="match status" value="1"/>
</dbReference>
<evidence type="ECO:0000313" key="6">
    <source>
        <dbReference type="Proteomes" id="UP001175261"/>
    </source>
</evidence>
<feature type="region of interest" description="Disordered" evidence="3">
    <location>
        <begin position="495"/>
        <end position="539"/>
    </location>
</feature>
<dbReference type="CDD" id="cd21790">
    <property type="entry name" value="Rad21_Rec8_M_ScRec8p-like"/>
    <property type="match status" value="1"/>
</dbReference>
<dbReference type="GO" id="GO:0005634">
    <property type="term" value="C:nucleus"/>
    <property type="evidence" value="ECO:0007669"/>
    <property type="project" value="UniProtKB-SubCell"/>
</dbReference>
<dbReference type="Proteomes" id="UP001175261">
    <property type="component" value="Unassembled WGS sequence"/>
</dbReference>